<evidence type="ECO:0000313" key="2">
    <source>
        <dbReference type="Proteomes" id="UP000608850"/>
    </source>
</evidence>
<comment type="caution">
    <text evidence="1">The sequence shown here is derived from an EMBL/GenBank/DDBJ whole genome shotgun (WGS) entry which is preliminary data.</text>
</comment>
<evidence type="ECO:0000313" key="1">
    <source>
        <dbReference type="EMBL" id="GGN12887.1"/>
    </source>
</evidence>
<proteinExistence type="predicted"/>
<dbReference type="AlphaFoldDB" id="A0A830GAF7"/>
<sequence length="48" mass="5053">MFCAPALPALGKSYDESIGAPAAALRAALVRAERDRFALGGFASEQRE</sequence>
<name>A0A830GAF7_9EURY</name>
<protein>
    <submittedName>
        <fullName evidence="1">Uncharacterized protein</fullName>
    </submittedName>
</protein>
<dbReference type="Proteomes" id="UP000608850">
    <property type="component" value="Unassembled WGS sequence"/>
</dbReference>
<accession>A0A830GAF7</accession>
<keyword evidence="2" id="KW-1185">Reference proteome</keyword>
<dbReference type="EMBL" id="BMOQ01000003">
    <property type="protein sequence ID" value="GGN12887.1"/>
    <property type="molecule type" value="Genomic_DNA"/>
</dbReference>
<reference evidence="1 2" key="1">
    <citation type="journal article" date="2019" name="Int. J. Syst. Evol. Microbiol.">
        <title>The Global Catalogue of Microorganisms (GCM) 10K type strain sequencing project: providing services to taxonomists for standard genome sequencing and annotation.</title>
        <authorList>
            <consortium name="The Broad Institute Genomics Platform"/>
            <consortium name="The Broad Institute Genome Sequencing Center for Infectious Disease"/>
            <person name="Wu L."/>
            <person name="Ma J."/>
        </authorList>
    </citation>
    <scope>NUCLEOTIDE SEQUENCE [LARGE SCALE GENOMIC DNA]</scope>
    <source>
        <strain evidence="1 2">JCM 16331</strain>
    </source>
</reference>
<gene>
    <name evidence="1" type="ORF">GCM10009021_11330</name>
</gene>
<organism evidence="1 2">
    <name type="scientific">Halarchaeum nitratireducens</name>
    <dbReference type="NCBI Taxonomy" id="489913"/>
    <lineage>
        <taxon>Archaea</taxon>
        <taxon>Methanobacteriati</taxon>
        <taxon>Methanobacteriota</taxon>
        <taxon>Stenosarchaea group</taxon>
        <taxon>Halobacteria</taxon>
        <taxon>Halobacteriales</taxon>
        <taxon>Halobacteriaceae</taxon>
    </lineage>
</organism>